<comment type="caution">
    <text evidence="4">The sequence shown here is derived from an EMBL/GenBank/DDBJ whole genome shotgun (WGS) entry which is preliminary data.</text>
</comment>
<name>A0AAW1VA04_9CUCU</name>
<proteinExistence type="predicted"/>
<feature type="coiled-coil region" evidence="1">
    <location>
        <begin position="1272"/>
        <end position="1359"/>
    </location>
</feature>
<dbReference type="SUPFAM" id="SSF101283">
    <property type="entry name" value="GRIP domain"/>
    <property type="match status" value="1"/>
</dbReference>
<feature type="domain" description="GRIP" evidence="3">
    <location>
        <begin position="1656"/>
        <end position="1703"/>
    </location>
</feature>
<sequence>MFKKFKEKVIESQTSHRFQQITQSVSDKFQNLEKDENFFSLTEDDNAIGSPTSTQMEPGFSNISLSSTPHDRNQHRRTSTSSMASDTSFIPRYDSVSSIYHLQSDLDISASEMEDNVSTTSSQVGHLSKEQIYSAFQKSQMRYHKYRGRFTDLAKHYKNLEREFSKLKTELEKTQERSFRRVRELKEQCELEQKAKAHLENSLRVDLDEKQITINTLKEKINFIQGNSNQNTEFEHLSKNFNELKQETENLNGINQEIKAKLIVLQSKESEYKEKIKRLLEDNEKLRDDERENNLRLAESKMQVHNELISKEAELNSLRHENDNLKKSLDQLEIKSGGKTKIEQLQNQNQNLIEKLENLSQKCQNLSNEMLKIEQYKMEIQNLKTKISEEKNAHDEEIISLTKEAEIFKEKLLKEKQDKGDIIEKLEKLLFENEEIYKNDIKKLKLQIDNEEEVSKQQKKNYEEKIFQIREDAKRGLITIEDKIKSKYEKDFSEKEEKLKLDYENNLKKLISHDEEGNDIKIKLMKCQESLKTLTEEKEVLSKNVFEKTEKYNELEKSYIELNNDVIKEIGKSSKLEKKVQALEGMEEKILRLQANILTLQKENQELSALCEDQKKEIDKLGHDAQALNNLEKVEDELKLLKLKKQMNNSEKEHIGKFECELDQIKSERNRVVHELEILKEEYVKLSEMKNSYLEKIRKYENEIESKGNIMEESYTRGLNLNDCEKCLKEKNNMIELLKKIEEDFKITCIKLESSETETKILQTKLKETKQNYEQMLMKDQSLTKENFEMKDISENCNLKCAKDYNELLNQKENLEKLYNELNEKLKITETKLENQESERNENKIQTEKLEELQNSYGQSVHKHEKDIIKSLDSESSISEMKKELRNKEEILTHKNEELKKAQTELENYEKKFNDLKILIQELKKTDEKNLKLIEEKHTNINQLTKEIEVKIQFIKNLEENYKVLDKNQKDLEKELDKCKIDYEKKSKELLEMETRFTDIQKLYSTEKKDIMKQLNELKQVEKNYYNLLDENENLKEQISEIALLQENLKSLSNVEIEKNILLDNFKQLEIDINVLKQEKFEYSKKLANMTELQEEYNKLVLEHKEVQQDKNRVEKSRDEFENKLSSATSSHRNLEGKYKSLQEEYDKLKMTTKLEEEELKIKYLNLEKMHHKLVQENNELLQTIFSIEEEKSVLESSVEEASTKNISLKKEIELLKIEKNDLKSRILQLEGSEKELKSINLAIQKENGDLLDEISKFRAENDNYSLRNVQLEEYKKKLESMKEITEMEKKDLTDENSKLKTEMELSKIEKGDINLKILKIEASKKELESMNAIMQNEKEDLVNEISRLQEKIKKITMENQSLGGCLTELDELHSKYNSILREKEESVTNFNKLKEEIHILHQKNKEISSDYKHISEDNSKLIAELEELKLNIENYSATKIELEENEITLKKDKEELQAKLKSTIEEIDTLKHDNYELRQMKIEKVNNEVEYLDAQQNYYEMKTKHNELSIENKKLHYEIEELIKNMQNFNEESRIYENKINELERNQNELLNEKQLLKEEIDELKISPLNLNNITSNPGKASSLEVSKYENGLEGHWNPEMHQMIEKVTQLKSLDITNKATIEFYETEVQNLRIKNEKLNRRLDETLVTLNHCSELSHSTELEYLKNVLYNYMLGKEGLVLTRVIATVCKFDDAQTEEVLKREQQKQTLVRFMTNITFCVFTSCSILVGQIRTSLT</sequence>
<gene>
    <name evidence="4" type="ORF">WA026_020500</name>
</gene>
<dbReference type="InterPro" id="IPR000237">
    <property type="entry name" value="GRIP_dom"/>
</dbReference>
<feature type="coiled-coil region" evidence="1">
    <location>
        <begin position="1623"/>
        <end position="1650"/>
    </location>
</feature>
<organism evidence="4 5">
    <name type="scientific">Henosepilachna vigintioctopunctata</name>
    <dbReference type="NCBI Taxonomy" id="420089"/>
    <lineage>
        <taxon>Eukaryota</taxon>
        <taxon>Metazoa</taxon>
        <taxon>Ecdysozoa</taxon>
        <taxon>Arthropoda</taxon>
        <taxon>Hexapoda</taxon>
        <taxon>Insecta</taxon>
        <taxon>Pterygota</taxon>
        <taxon>Neoptera</taxon>
        <taxon>Endopterygota</taxon>
        <taxon>Coleoptera</taxon>
        <taxon>Polyphaga</taxon>
        <taxon>Cucujiformia</taxon>
        <taxon>Coccinelloidea</taxon>
        <taxon>Coccinellidae</taxon>
        <taxon>Epilachninae</taxon>
        <taxon>Epilachnini</taxon>
        <taxon>Henosepilachna</taxon>
    </lineage>
</organism>
<dbReference type="Pfam" id="PF01465">
    <property type="entry name" value="GRIP"/>
    <property type="match status" value="1"/>
</dbReference>
<keyword evidence="1" id="KW-0175">Coiled coil</keyword>
<dbReference type="PANTHER" id="PTHR19327:SF0">
    <property type="entry name" value="GOLGIN SUBFAMILY A MEMBER 4"/>
    <property type="match status" value="1"/>
</dbReference>
<evidence type="ECO:0000256" key="1">
    <source>
        <dbReference type="SAM" id="Coils"/>
    </source>
</evidence>
<dbReference type="Proteomes" id="UP001431783">
    <property type="component" value="Unassembled WGS sequence"/>
</dbReference>
<feature type="coiled-coil region" evidence="1">
    <location>
        <begin position="1199"/>
        <end position="1233"/>
    </location>
</feature>
<feature type="compositionally biased region" description="Polar residues" evidence="2">
    <location>
        <begin position="49"/>
        <end position="68"/>
    </location>
</feature>
<feature type="coiled-coil region" evidence="1">
    <location>
        <begin position="1506"/>
        <end position="1568"/>
    </location>
</feature>
<dbReference type="SMART" id="SM00755">
    <property type="entry name" value="Grip"/>
    <property type="match status" value="1"/>
</dbReference>
<dbReference type="PANTHER" id="PTHR19327">
    <property type="entry name" value="GOLGIN"/>
    <property type="match status" value="1"/>
</dbReference>
<dbReference type="Gene3D" id="1.10.220.60">
    <property type="entry name" value="GRIP domain"/>
    <property type="match status" value="1"/>
</dbReference>
<evidence type="ECO:0000313" key="4">
    <source>
        <dbReference type="EMBL" id="KAK9892512.1"/>
    </source>
</evidence>
<reference evidence="4 5" key="1">
    <citation type="submission" date="2023-03" db="EMBL/GenBank/DDBJ databases">
        <title>Genome insight into feeding habits of ladybird beetles.</title>
        <authorList>
            <person name="Li H.-S."/>
            <person name="Huang Y.-H."/>
            <person name="Pang H."/>
        </authorList>
    </citation>
    <scope>NUCLEOTIDE SEQUENCE [LARGE SCALE GENOMIC DNA]</scope>
    <source>
        <strain evidence="4">SYSU_2023b</strain>
        <tissue evidence="4">Whole body</tissue>
    </source>
</reference>
<dbReference type="GO" id="GO:0048193">
    <property type="term" value="P:Golgi vesicle transport"/>
    <property type="evidence" value="ECO:0007669"/>
    <property type="project" value="TreeGrafter"/>
</dbReference>
<dbReference type="GO" id="GO:0031267">
    <property type="term" value="F:small GTPase binding"/>
    <property type="evidence" value="ECO:0007669"/>
    <property type="project" value="TreeGrafter"/>
</dbReference>
<feature type="coiled-coil region" evidence="1">
    <location>
        <begin position="150"/>
        <end position="461"/>
    </location>
</feature>
<keyword evidence="5" id="KW-1185">Reference proteome</keyword>
<evidence type="ECO:0000259" key="3">
    <source>
        <dbReference type="PROSITE" id="PS50913"/>
    </source>
</evidence>
<accession>A0AAW1VA04</accession>
<feature type="region of interest" description="Disordered" evidence="2">
    <location>
        <begin position="44"/>
        <end position="86"/>
    </location>
</feature>
<feature type="coiled-coil region" evidence="1">
    <location>
        <begin position="1412"/>
        <end position="1474"/>
    </location>
</feature>
<dbReference type="GO" id="GO:0005794">
    <property type="term" value="C:Golgi apparatus"/>
    <property type="evidence" value="ECO:0007669"/>
    <property type="project" value="TreeGrafter"/>
</dbReference>
<dbReference type="PROSITE" id="PS50913">
    <property type="entry name" value="GRIP"/>
    <property type="match status" value="1"/>
</dbReference>
<evidence type="ECO:0000256" key="2">
    <source>
        <dbReference type="SAM" id="MobiDB-lite"/>
    </source>
</evidence>
<evidence type="ECO:0000313" key="5">
    <source>
        <dbReference type="Proteomes" id="UP001431783"/>
    </source>
</evidence>
<dbReference type="EMBL" id="JARQZJ010000135">
    <property type="protein sequence ID" value="KAK9892512.1"/>
    <property type="molecule type" value="Genomic_DNA"/>
</dbReference>
<protein>
    <recommendedName>
        <fullName evidence="3">GRIP domain-containing protein</fullName>
    </recommendedName>
</protein>
<feature type="coiled-coil region" evidence="1">
    <location>
        <begin position="576"/>
        <end position="1159"/>
    </location>
</feature>